<comment type="caution">
    <text evidence="1">The sequence shown here is derived from an EMBL/GenBank/DDBJ whole genome shotgun (WGS) entry which is preliminary data.</text>
</comment>
<proteinExistence type="predicted"/>
<dbReference type="EMBL" id="BSXS01014979">
    <property type="protein sequence ID" value="GMF06246.1"/>
    <property type="molecule type" value="Genomic_DNA"/>
</dbReference>
<gene>
    <name evidence="1" type="ORF">Amon02_001261900</name>
</gene>
<sequence>MPVQLPKPQTNQKAEARVTWWDEENILCYEVEINGVPVLRRSDNNYVNSTKLLNSTLMTRGRRDGILKGEMTKMIVRSGPMKFIGIWIPLENAIQMARREGVEETLYPLFERDIGKIN</sequence>
<evidence type="ECO:0000313" key="2">
    <source>
        <dbReference type="Proteomes" id="UP001165064"/>
    </source>
</evidence>
<accession>A0ACB5UAC5</accession>
<protein>
    <submittedName>
        <fullName evidence="1">Unnamed protein product</fullName>
    </submittedName>
</protein>
<organism evidence="1 2">
    <name type="scientific">Ambrosiozyma monospora</name>
    <name type="common">Yeast</name>
    <name type="synonym">Endomycopsis monosporus</name>
    <dbReference type="NCBI Taxonomy" id="43982"/>
    <lineage>
        <taxon>Eukaryota</taxon>
        <taxon>Fungi</taxon>
        <taxon>Dikarya</taxon>
        <taxon>Ascomycota</taxon>
        <taxon>Saccharomycotina</taxon>
        <taxon>Pichiomycetes</taxon>
        <taxon>Pichiales</taxon>
        <taxon>Pichiaceae</taxon>
        <taxon>Ambrosiozyma</taxon>
    </lineage>
</organism>
<dbReference type="Proteomes" id="UP001165064">
    <property type="component" value="Unassembled WGS sequence"/>
</dbReference>
<keyword evidence="2" id="KW-1185">Reference proteome</keyword>
<reference evidence="1" key="1">
    <citation type="submission" date="2023-04" db="EMBL/GenBank/DDBJ databases">
        <title>Ambrosiozyma monospora NBRC 10751.</title>
        <authorList>
            <person name="Ichikawa N."/>
            <person name="Sato H."/>
            <person name="Tonouchi N."/>
        </authorList>
    </citation>
    <scope>NUCLEOTIDE SEQUENCE</scope>
    <source>
        <strain evidence="1">NBRC 10751</strain>
    </source>
</reference>
<name>A0ACB5UAC5_AMBMO</name>
<evidence type="ECO:0000313" key="1">
    <source>
        <dbReference type="EMBL" id="GMF06246.1"/>
    </source>
</evidence>